<reference evidence="1 2" key="1">
    <citation type="submission" date="2019-03" db="EMBL/GenBank/DDBJ databases">
        <title>First draft genome of Liparis tanakae, snailfish: a comprehensive survey of snailfish specific genes.</title>
        <authorList>
            <person name="Kim W."/>
            <person name="Song I."/>
            <person name="Jeong J.-H."/>
            <person name="Kim D."/>
            <person name="Kim S."/>
            <person name="Ryu S."/>
            <person name="Song J.Y."/>
            <person name="Lee S.K."/>
        </authorList>
    </citation>
    <scope>NUCLEOTIDE SEQUENCE [LARGE SCALE GENOMIC DNA]</scope>
    <source>
        <tissue evidence="1">Muscle</tissue>
    </source>
</reference>
<evidence type="ECO:0000313" key="1">
    <source>
        <dbReference type="EMBL" id="TNN48866.1"/>
    </source>
</evidence>
<dbReference type="EMBL" id="SRLO01000679">
    <property type="protein sequence ID" value="TNN48866.1"/>
    <property type="molecule type" value="Genomic_DNA"/>
</dbReference>
<organism evidence="1 2">
    <name type="scientific">Liparis tanakae</name>
    <name type="common">Tanaka's snailfish</name>
    <dbReference type="NCBI Taxonomy" id="230148"/>
    <lineage>
        <taxon>Eukaryota</taxon>
        <taxon>Metazoa</taxon>
        <taxon>Chordata</taxon>
        <taxon>Craniata</taxon>
        <taxon>Vertebrata</taxon>
        <taxon>Euteleostomi</taxon>
        <taxon>Actinopterygii</taxon>
        <taxon>Neopterygii</taxon>
        <taxon>Teleostei</taxon>
        <taxon>Neoteleostei</taxon>
        <taxon>Acanthomorphata</taxon>
        <taxon>Eupercaria</taxon>
        <taxon>Perciformes</taxon>
        <taxon>Cottioidei</taxon>
        <taxon>Cottales</taxon>
        <taxon>Liparidae</taxon>
        <taxon>Liparis</taxon>
    </lineage>
</organism>
<protein>
    <submittedName>
        <fullName evidence="1">Uncharacterized protein</fullName>
    </submittedName>
</protein>
<keyword evidence="2" id="KW-1185">Reference proteome</keyword>
<accession>A0A4Z2G5L1</accession>
<evidence type="ECO:0000313" key="2">
    <source>
        <dbReference type="Proteomes" id="UP000314294"/>
    </source>
</evidence>
<name>A0A4Z2G5L1_9TELE</name>
<sequence>MEEAYCSLSSPLPPFLLDVSELGKKSPRTLSVAQLCCFDLHRGRSIEQRSAPLAFDSFPGDPPVASRAGRSGAEAGPVLSDCMLSRV</sequence>
<dbReference type="AlphaFoldDB" id="A0A4Z2G5L1"/>
<proteinExistence type="predicted"/>
<dbReference type="Proteomes" id="UP000314294">
    <property type="component" value="Unassembled WGS sequence"/>
</dbReference>
<comment type="caution">
    <text evidence="1">The sequence shown here is derived from an EMBL/GenBank/DDBJ whole genome shotgun (WGS) entry which is preliminary data.</text>
</comment>
<gene>
    <name evidence="1" type="ORF">EYF80_040942</name>
</gene>